<evidence type="ECO:0000313" key="4">
    <source>
        <dbReference type="EMBL" id="GAA2917529.1"/>
    </source>
</evidence>
<name>A0ABN3WLS7_STRTU</name>
<dbReference type="InterPro" id="IPR001387">
    <property type="entry name" value="Cro/C1-type_HTH"/>
</dbReference>
<dbReference type="Gene3D" id="1.10.260.40">
    <property type="entry name" value="lambda repressor-like DNA-binding domains"/>
    <property type="match status" value="1"/>
</dbReference>
<keyword evidence="1" id="KW-0238">DNA-binding</keyword>
<feature type="compositionally biased region" description="Low complexity" evidence="2">
    <location>
        <begin position="174"/>
        <end position="188"/>
    </location>
</feature>
<dbReference type="SUPFAM" id="SSF47413">
    <property type="entry name" value="lambda repressor-like DNA-binding domains"/>
    <property type="match status" value="1"/>
</dbReference>
<feature type="domain" description="HTH cro/C1-type" evidence="3">
    <location>
        <begin position="8"/>
        <end position="62"/>
    </location>
</feature>
<evidence type="ECO:0000313" key="5">
    <source>
        <dbReference type="Proteomes" id="UP001501102"/>
    </source>
</evidence>
<protein>
    <recommendedName>
        <fullName evidence="3">HTH cro/C1-type domain-containing protein</fullName>
    </recommendedName>
</protein>
<dbReference type="EMBL" id="BAAAXZ010000043">
    <property type="protein sequence ID" value="GAA2917529.1"/>
    <property type="molecule type" value="Genomic_DNA"/>
</dbReference>
<comment type="caution">
    <text evidence="4">The sequence shown here is derived from an EMBL/GenBank/DDBJ whole genome shotgun (WGS) entry which is preliminary data.</text>
</comment>
<evidence type="ECO:0000256" key="1">
    <source>
        <dbReference type="ARBA" id="ARBA00023125"/>
    </source>
</evidence>
<dbReference type="SMART" id="SM00530">
    <property type="entry name" value="HTH_XRE"/>
    <property type="match status" value="1"/>
</dbReference>
<evidence type="ECO:0000259" key="3">
    <source>
        <dbReference type="PROSITE" id="PS50943"/>
    </source>
</evidence>
<gene>
    <name evidence="4" type="ORF">GCM10020221_12200</name>
</gene>
<organism evidence="4 5">
    <name type="scientific">Streptomyces thioluteus</name>
    <dbReference type="NCBI Taxonomy" id="66431"/>
    <lineage>
        <taxon>Bacteria</taxon>
        <taxon>Bacillati</taxon>
        <taxon>Actinomycetota</taxon>
        <taxon>Actinomycetes</taxon>
        <taxon>Kitasatosporales</taxon>
        <taxon>Streptomycetaceae</taxon>
        <taxon>Streptomyces</taxon>
    </lineage>
</organism>
<dbReference type="PANTHER" id="PTHR46797">
    <property type="entry name" value="HTH-TYPE TRANSCRIPTIONAL REGULATOR"/>
    <property type="match status" value="1"/>
</dbReference>
<sequence length="204" mass="22290">MKHVGERIREVRKVRQMSVKQLADAVAISISTLQKYENGQRVVPPAMLTHLARALRVGPTHLTGQPYINGAETEEQAQAVIPELRRVLLTYDNPDDLSVPARPLPVLVAETEAVSALRRDSKYVPMGPLLPGLLSELTHTALNGDAAAARRPGARLEREQREAFRQLATCYRPSTHSRTSSGTTTSASPQWNGCSGQRIAPATL</sequence>
<keyword evidence="5" id="KW-1185">Reference proteome</keyword>
<dbReference type="CDD" id="cd00093">
    <property type="entry name" value="HTH_XRE"/>
    <property type="match status" value="1"/>
</dbReference>
<feature type="region of interest" description="Disordered" evidence="2">
    <location>
        <begin position="171"/>
        <end position="204"/>
    </location>
</feature>
<dbReference type="InterPro" id="IPR050807">
    <property type="entry name" value="TransReg_Diox_bact_type"/>
</dbReference>
<proteinExistence type="predicted"/>
<accession>A0ABN3WLS7</accession>
<dbReference type="PANTHER" id="PTHR46797:SF1">
    <property type="entry name" value="METHYLPHOSPHONATE SYNTHASE"/>
    <property type="match status" value="1"/>
</dbReference>
<evidence type="ECO:0000256" key="2">
    <source>
        <dbReference type="SAM" id="MobiDB-lite"/>
    </source>
</evidence>
<reference evidence="4 5" key="1">
    <citation type="journal article" date="2019" name="Int. J. Syst. Evol. Microbiol.">
        <title>The Global Catalogue of Microorganisms (GCM) 10K type strain sequencing project: providing services to taxonomists for standard genome sequencing and annotation.</title>
        <authorList>
            <consortium name="The Broad Institute Genomics Platform"/>
            <consortium name="The Broad Institute Genome Sequencing Center for Infectious Disease"/>
            <person name="Wu L."/>
            <person name="Ma J."/>
        </authorList>
    </citation>
    <scope>NUCLEOTIDE SEQUENCE [LARGE SCALE GENOMIC DNA]</scope>
    <source>
        <strain evidence="4 5">JCM 4087</strain>
    </source>
</reference>
<dbReference type="InterPro" id="IPR010982">
    <property type="entry name" value="Lambda_DNA-bd_dom_sf"/>
</dbReference>
<dbReference type="PROSITE" id="PS50943">
    <property type="entry name" value="HTH_CROC1"/>
    <property type="match status" value="1"/>
</dbReference>
<dbReference type="Proteomes" id="UP001501102">
    <property type="component" value="Unassembled WGS sequence"/>
</dbReference>
<dbReference type="Pfam" id="PF13560">
    <property type="entry name" value="HTH_31"/>
    <property type="match status" value="1"/>
</dbReference>